<evidence type="ECO:0000256" key="1">
    <source>
        <dbReference type="SAM" id="MobiDB-lite"/>
    </source>
</evidence>
<dbReference type="OrthoDB" id="5988510at2"/>
<feature type="signal peptide" evidence="2">
    <location>
        <begin position="1"/>
        <end position="21"/>
    </location>
</feature>
<evidence type="ECO:0000313" key="3">
    <source>
        <dbReference type="EMBL" id="PXV71122.1"/>
    </source>
</evidence>
<evidence type="ECO:0000313" key="4">
    <source>
        <dbReference type="Proteomes" id="UP000248330"/>
    </source>
</evidence>
<organism evidence="3 4">
    <name type="scientific">Sinimarinibacterium flocculans</name>
    <dbReference type="NCBI Taxonomy" id="985250"/>
    <lineage>
        <taxon>Bacteria</taxon>
        <taxon>Pseudomonadati</taxon>
        <taxon>Pseudomonadota</taxon>
        <taxon>Gammaproteobacteria</taxon>
        <taxon>Nevskiales</taxon>
        <taxon>Nevskiaceae</taxon>
        <taxon>Sinimarinibacterium</taxon>
    </lineage>
</organism>
<proteinExistence type="predicted"/>
<accession>A0A318EJQ7</accession>
<feature type="chain" id="PRO_5016452610" evidence="2">
    <location>
        <begin position="22"/>
        <end position="97"/>
    </location>
</feature>
<evidence type="ECO:0000256" key="2">
    <source>
        <dbReference type="SAM" id="SignalP"/>
    </source>
</evidence>
<dbReference type="AlphaFoldDB" id="A0A318EJQ7"/>
<reference evidence="3 4" key="1">
    <citation type="submission" date="2018-04" db="EMBL/GenBank/DDBJ databases">
        <title>Genomic Encyclopedia of Type Strains, Phase IV (KMG-IV): sequencing the most valuable type-strain genomes for metagenomic binning, comparative biology and taxonomic classification.</title>
        <authorList>
            <person name="Goeker M."/>
        </authorList>
    </citation>
    <scope>NUCLEOTIDE SEQUENCE [LARGE SCALE GENOMIC DNA]</scope>
    <source>
        <strain evidence="3 4">DSM 104150</strain>
    </source>
</reference>
<dbReference type="EMBL" id="QICN01000001">
    <property type="protein sequence ID" value="PXV71122.1"/>
    <property type="molecule type" value="Genomic_DNA"/>
</dbReference>
<comment type="caution">
    <text evidence="3">The sequence shown here is derived from an EMBL/GenBank/DDBJ whole genome shotgun (WGS) entry which is preliminary data.</text>
</comment>
<keyword evidence="4" id="KW-1185">Reference proteome</keyword>
<feature type="compositionally biased region" description="Polar residues" evidence="1">
    <location>
        <begin position="46"/>
        <end position="56"/>
    </location>
</feature>
<protein>
    <submittedName>
        <fullName evidence="3">Uncharacterized protein</fullName>
    </submittedName>
</protein>
<dbReference type="Proteomes" id="UP000248330">
    <property type="component" value="Unassembled WGS sequence"/>
</dbReference>
<sequence length="97" mass="10056">MNKLTPLAAGLALLGASGLYAAEPAALPDEGTTNAQASEPDETETNRCLQQTGSRLKTSEDRPCTGAPGQVITREQLDRTGAVTLSDAIRRSSASVN</sequence>
<gene>
    <name evidence="3" type="ORF">C8D93_101163</name>
</gene>
<name>A0A318EJQ7_9GAMM</name>
<feature type="region of interest" description="Disordered" evidence="1">
    <location>
        <begin position="25"/>
        <end position="68"/>
    </location>
</feature>
<keyword evidence="2" id="KW-0732">Signal</keyword>
<dbReference type="RefSeq" id="WP_146216474.1">
    <property type="nucleotide sequence ID" value="NZ_CAKZQT010000031.1"/>
</dbReference>